<dbReference type="RefSeq" id="XP_071905679.1">
    <property type="nucleotide sequence ID" value="XM_072049578.1"/>
</dbReference>
<dbReference type="PANTHER" id="PTHR31286:SF180">
    <property type="entry name" value="OS10G0362600 PROTEIN"/>
    <property type="match status" value="1"/>
</dbReference>
<evidence type="ECO:0008006" key="6">
    <source>
        <dbReference type="Google" id="ProtNLM"/>
    </source>
</evidence>
<dbReference type="InterPro" id="IPR025558">
    <property type="entry name" value="DUF4283"/>
</dbReference>
<organism evidence="4 5">
    <name type="scientific">Coffea arabica</name>
    <name type="common">Arabian coffee</name>
    <dbReference type="NCBI Taxonomy" id="13443"/>
    <lineage>
        <taxon>Eukaryota</taxon>
        <taxon>Viridiplantae</taxon>
        <taxon>Streptophyta</taxon>
        <taxon>Embryophyta</taxon>
        <taxon>Tracheophyta</taxon>
        <taxon>Spermatophyta</taxon>
        <taxon>Magnoliopsida</taxon>
        <taxon>eudicotyledons</taxon>
        <taxon>Gunneridae</taxon>
        <taxon>Pentapetalae</taxon>
        <taxon>asterids</taxon>
        <taxon>lamiids</taxon>
        <taxon>Gentianales</taxon>
        <taxon>Rubiaceae</taxon>
        <taxon>Ixoroideae</taxon>
        <taxon>Gardenieae complex</taxon>
        <taxon>Bertiereae - Coffeeae clade</taxon>
        <taxon>Coffeeae</taxon>
        <taxon>Coffea</taxon>
    </lineage>
</organism>
<dbReference type="PANTHER" id="PTHR31286">
    <property type="entry name" value="GLYCINE-RICH CELL WALL STRUCTURAL PROTEIN 1.8-LIKE"/>
    <property type="match status" value="1"/>
</dbReference>
<dbReference type="InterPro" id="IPR036691">
    <property type="entry name" value="Endo/exonu/phosph_ase_sf"/>
</dbReference>
<feature type="domain" description="DUF4283" evidence="3">
    <location>
        <begin position="64"/>
        <end position="143"/>
    </location>
</feature>
<dbReference type="Proteomes" id="UP001652660">
    <property type="component" value="Chromosome 5e"/>
</dbReference>
<proteinExistence type="predicted"/>
<evidence type="ECO:0000259" key="3">
    <source>
        <dbReference type="Pfam" id="PF14111"/>
    </source>
</evidence>
<evidence type="ECO:0000259" key="2">
    <source>
        <dbReference type="Pfam" id="PF03372"/>
    </source>
</evidence>
<name>A0ABM4UEI0_COFAR</name>
<feature type="domain" description="Endonuclease/exonuclease/phosphatase" evidence="2">
    <location>
        <begin position="521"/>
        <end position="730"/>
    </location>
</feature>
<accession>A0ABM4UEI0</accession>
<dbReference type="Pfam" id="PF14111">
    <property type="entry name" value="DUF4283"/>
    <property type="match status" value="1"/>
</dbReference>
<reference evidence="5" key="1">
    <citation type="submission" date="2025-08" db="UniProtKB">
        <authorList>
            <consortium name="RefSeq"/>
        </authorList>
    </citation>
    <scope>IDENTIFICATION</scope>
    <source>
        <tissue evidence="5">Leaves</tissue>
    </source>
</reference>
<feature type="region of interest" description="Disordered" evidence="1">
    <location>
        <begin position="421"/>
        <end position="447"/>
    </location>
</feature>
<dbReference type="InterPro" id="IPR005135">
    <property type="entry name" value="Endo/exonuclease/phosphatase"/>
</dbReference>
<evidence type="ECO:0000313" key="5">
    <source>
        <dbReference type="RefSeq" id="XP_071905679.1"/>
    </source>
</evidence>
<dbReference type="SUPFAM" id="SSF56219">
    <property type="entry name" value="DNase I-like"/>
    <property type="match status" value="1"/>
</dbReference>
<dbReference type="GeneID" id="140006905"/>
<gene>
    <name evidence="5" type="primary">LOC140006905</name>
</gene>
<evidence type="ECO:0000313" key="4">
    <source>
        <dbReference type="Proteomes" id="UP001652660"/>
    </source>
</evidence>
<dbReference type="Gene3D" id="3.60.10.10">
    <property type="entry name" value="Endonuclease/exonuclease/phosphatase"/>
    <property type="match status" value="1"/>
</dbReference>
<evidence type="ECO:0000256" key="1">
    <source>
        <dbReference type="SAM" id="MobiDB-lite"/>
    </source>
</evidence>
<keyword evidence="4" id="KW-1185">Reference proteome</keyword>
<dbReference type="Pfam" id="PF03372">
    <property type="entry name" value="Exo_endo_phos"/>
    <property type="match status" value="1"/>
</dbReference>
<sequence>MEGPPWPPPVTGGGAGPSRSFADVLSGPCRLESNIPDLGCCSTYRGEPALRLSQKDLQLLSTPFQNALVGRFPFRRPPMEVIRHFFVSLGLKGECDVGLLDMNHVLIRPSSEEDFSRLFVRRSWFVQGAQMLLSKWTMDFKAHQDSTFAPVWVSLPSLPLPLFNKIYIAKLAGLLGRYLKSDSATLALKRPSVARVLVEMDVSVAPPHRIRIGEDQEGFWQEVEYESWPKFCGFCTRFGHEIGECFRKNPDLIPPKTLGRKAEKATAVYRPKAITGQTGSALGLLQQEIPGKQVMEPEVSAHSEPEVVTAAMGQAAHSHAVDHLQHVPGLALVEADAGVDSISEETRGGVAFGRDSVAVDVSADVSASSSRETNAVEVLSSHLLATQAGGCEGEVCGQVARIAPSSNTFAVLQSLSDTEFQDFERTPSRSATHAPAARPNHRRQYSEGDLPGEVAQWAHLKEFHREFQQRLSSDPAATGGTLEDVKFVRLEQQEAAGKDQLGARHKGGRPAKSSSNQIVVWNIRGASRKDSLRYLQKICKANAIRFLVLLEPLSDTPQLEVVRRFLGFDKAAAALNNKVWVFWCNEMSLCFREMAEQLLHMCINFPSGCSIQLSAVYARCSRVGRRELWAAMEELAGTGRGPWLLAGDFNVISNAEERAGGSPANARNMEEFNAAIGTCGLVEVPFDGSLITWTNGRVWQRLDRALMNRDWADGYEFSHVSHLSRGRSDHAPLLITAHSAGQRKSSFKFLNVWQRHTGFMDVVRQGWAMPMEGVGMPKFHNKLRAVKCCLQAWNVQVFGNIFNKVKEAEAVMKQKEERFDNERDSVSRAALEEAKSRYARTLAVECEYWRQKAGIKWLQVGDANSAYFHSRCRQRRSFNFVARIKEQSGAWLEDIHDIRRSAVEFFSSLFASDHHGCRSPGLPFSLPQLTSADNAMLGALP</sequence>
<protein>
    <recommendedName>
        <fullName evidence="6">DUF4283 domain-containing protein</fullName>
    </recommendedName>
</protein>
<dbReference type="InterPro" id="IPR040256">
    <property type="entry name" value="At4g02000-like"/>
</dbReference>